<gene>
    <name evidence="3" type="ORF">PYX00_008308</name>
</gene>
<protein>
    <recommendedName>
        <fullName evidence="2">CREG-like beta-barrel domain-containing protein</fullName>
    </recommendedName>
</protein>
<dbReference type="PANTHER" id="PTHR13343">
    <property type="entry name" value="CREG1 PROTEIN"/>
    <property type="match status" value="1"/>
</dbReference>
<dbReference type="EMBL" id="JARGDH010000004">
    <property type="protein sequence ID" value="KAL0271102.1"/>
    <property type="molecule type" value="Genomic_DNA"/>
</dbReference>
<feature type="signal peptide" evidence="1">
    <location>
        <begin position="1"/>
        <end position="19"/>
    </location>
</feature>
<dbReference type="GO" id="GO:0005737">
    <property type="term" value="C:cytoplasm"/>
    <property type="evidence" value="ECO:0007669"/>
    <property type="project" value="UniProtKB-ARBA"/>
</dbReference>
<accession>A0AAW2HNJ6</accession>
<dbReference type="InterPro" id="IPR055343">
    <property type="entry name" value="CREG_beta-barrel"/>
</dbReference>
<dbReference type="GO" id="GO:0005615">
    <property type="term" value="C:extracellular space"/>
    <property type="evidence" value="ECO:0007669"/>
    <property type="project" value="TreeGrafter"/>
</dbReference>
<dbReference type="PANTHER" id="PTHR13343:SF17">
    <property type="entry name" value="CELLULAR REPRESSOR OF E1A-STIMULATED GENES, ISOFORM A"/>
    <property type="match status" value="1"/>
</dbReference>
<feature type="domain" description="CREG-like beta-barrel" evidence="2">
    <location>
        <begin position="35"/>
        <end position="203"/>
    </location>
</feature>
<organism evidence="3">
    <name type="scientific">Menopon gallinae</name>
    <name type="common">poultry shaft louse</name>
    <dbReference type="NCBI Taxonomy" id="328185"/>
    <lineage>
        <taxon>Eukaryota</taxon>
        <taxon>Metazoa</taxon>
        <taxon>Ecdysozoa</taxon>
        <taxon>Arthropoda</taxon>
        <taxon>Hexapoda</taxon>
        <taxon>Insecta</taxon>
        <taxon>Pterygota</taxon>
        <taxon>Neoptera</taxon>
        <taxon>Paraneoptera</taxon>
        <taxon>Psocodea</taxon>
        <taxon>Troctomorpha</taxon>
        <taxon>Phthiraptera</taxon>
        <taxon>Amblycera</taxon>
        <taxon>Menoponidae</taxon>
        <taxon>Menopon</taxon>
    </lineage>
</organism>
<dbReference type="SUPFAM" id="SSF50475">
    <property type="entry name" value="FMN-binding split barrel"/>
    <property type="match status" value="1"/>
</dbReference>
<comment type="caution">
    <text evidence="3">The sequence shown here is derived from an EMBL/GenBank/DDBJ whole genome shotgun (WGS) entry which is preliminary data.</text>
</comment>
<feature type="chain" id="PRO_5043475404" description="CREG-like beta-barrel domain-containing protein" evidence="1">
    <location>
        <begin position="20"/>
        <end position="206"/>
    </location>
</feature>
<evidence type="ECO:0000256" key="1">
    <source>
        <dbReference type="SAM" id="SignalP"/>
    </source>
</evidence>
<dbReference type="Pfam" id="PF13883">
    <property type="entry name" value="CREG_beta-barrel"/>
    <property type="match status" value="1"/>
</dbReference>
<evidence type="ECO:0000313" key="3">
    <source>
        <dbReference type="EMBL" id="KAL0271102.1"/>
    </source>
</evidence>
<dbReference type="Gene3D" id="2.30.110.10">
    <property type="entry name" value="Electron Transport, Fmn-binding Protein, Chain A"/>
    <property type="match status" value="1"/>
</dbReference>
<evidence type="ECO:0000259" key="2">
    <source>
        <dbReference type="Pfam" id="PF13883"/>
    </source>
</evidence>
<dbReference type="InterPro" id="IPR012349">
    <property type="entry name" value="Split_barrel_FMN-bd"/>
</dbReference>
<keyword evidence="1" id="KW-0732">Signal</keyword>
<proteinExistence type="predicted"/>
<name>A0AAW2HNJ6_9NEOP</name>
<dbReference type="AlphaFoldDB" id="A0AAW2HNJ6"/>
<sequence>MRPFIVIALIASVVALASCEEETFAGIPITQLPEPGNEPAMARYIVNNANWTAYGYVSTKCGSPAGCPANAVFATSDGKVGCGNGTPYFWASRHHPSVVELLDKDPRGALAFTLAQTNVCKERGWDPQDPRCAHIIVYGNFTALNEKDPEYNTAKQALLTRHPQFSYYPPGHQFFYAKYKITSISIINKFGGPTNVDVNKYYQVKC</sequence>
<reference evidence="3" key="1">
    <citation type="journal article" date="2024" name="Gigascience">
        <title>Chromosome-level genome of the poultry shaft louse Menopon gallinae provides insight into the host-switching and adaptive evolution of parasitic lice.</title>
        <authorList>
            <person name="Xu Y."/>
            <person name="Ma L."/>
            <person name="Liu S."/>
            <person name="Liang Y."/>
            <person name="Liu Q."/>
            <person name="He Z."/>
            <person name="Tian L."/>
            <person name="Duan Y."/>
            <person name="Cai W."/>
            <person name="Li H."/>
            <person name="Song F."/>
        </authorList>
    </citation>
    <scope>NUCLEOTIDE SEQUENCE</scope>
    <source>
        <strain evidence="3">Cailab_2023a</strain>
    </source>
</reference>
<dbReference type="PROSITE" id="PS51257">
    <property type="entry name" value="PROKAR_LIPOPROTEIN"/>
    <property type="match status" value="1"/>
</dbReference>